<accession>A0A0A3HP65</accession>
<dbReference type="PIRSF" id="PIRSF012608">
    <property type="entry name" value="UCP012608"/>
    <property type="match status" value="1"/>
</dbReference>
<dbReference type="eggNOG" id="COG4427">
    <property type="taxonomic scope" value="Bacteria"/>
</dbReference>
<protein>
    <recommendedName>
        <fullName evidence="3">DUF2332 domain-containing protein</fullName>
    </recommendedName>
</protein>
<dbReference type="AlphaFoldDB" id="A0A0A3HP65"/>
<sequence length="338" mass="39008">MKQDLSSRFLQFAKECEDSSPLYEYLSTQIAQDIVLQNVAAQVPAGQPVPNMLFASVHYLLMGQDDELRSYYPTFTKTPLPVENSLLPFKQFVLKNHKLLMMLFRTRLVQTNEVRRCAYMYPIFTEIYEEQGKPLALLEIGTSAGLQLGVDQYNYLYNDEIWVRNTPNLLTITSTNLGNPLPNSIHTPPVVKTRIGADLNPINLKIGKELKWLQALIWPEHHDRRKMLVEAAQVVNNLEIQFVRGDAIEKLEDLCASISEDEQIVVFHTHVANQIPRDKREELITKLKTISKDRPLYHCYNNLFDANLHQDFLVDGIVNEKRVMEPADGHARWFSWVD</sequence>
<dbReference type="Proteomes" id="UP000030416">
    <property type="component" value="Unassembled WGS sequence"/>
</dbReference>
<evidence type="ECO:0008006" key="3">
    <source>
        <dbReference type="Google" id="ProtNLM"/>
    </source>
</evidence>
<gene>
    <name evidence="1" type="ORF">CD29_18810</name>
</gene>
<reference evidence="1 2" key="1">
    <citation type="submission" date="2014-02" db="EMBL/GenBank/DDBJ databases">
        <title>Draft genome sequence of Lysinibacillus manganicus DSM 26584T.</title>
        <authorList>
            <person name="Zhang F."/>
            <person name="Wang G."/>
            <person name="Zhang L."/>
        </authorList>
    </citation>
    <scope>NUCLEOTIDE SEQUENCE [LARGE SCALE GENOMIC DNA]</scope>
    <source>
        <strain evidence="1 2">DSM 26584</strain>
    </source>
</reference>
<dbReference type="InterPro" id="IPR011200">
    <property type="entry name" value="UCP012608"/>
</dbReference>
<dbReference type="OrthoDB" id="9789360at2"/>
<name>A0A0A3HP65_9BACL</name>
<comment type="caution">
    <text evidence="1">The sequence shown here is derived from an EMBL/GenBank/DDBJ whole genome shotgun (WGS) entry which is preliminary data.</text>
</comment>
<dbReference type="Pfam" id="PF10094">
    <property type="entry name" value="DUF2332"/>
    <property type="match status" value="1"/>
</dbReference>
<proteinExistence type="predicted"/>
<keyword evidence="2" id="KW-1185">Reference proteome</keyword>
<dbReference type="RefSeq" id="WP_036190040.1">
    <property type="nucleotide sequence ID" value="NZ_AVDA01000037.1"/>
</dbReference>
<evidence type="ECO:0000313" key="2">
    <source>
        <dbReference type="Proteomes" id="UP000030416"/>
    </source>
</evidence>
<organism evidence="1 2">
    <name type="scientific">Ureibacillus manganicus DSM 26584</name>
    <dbReference type="NCBI Taxonomy" id="1384049"/>
    <lineage>
        <taxon>Bacteria</taxon>
        <taxon>Bacillati</taxon>
        <taxon>Bacillota</taxon>
        <taxon>Bacilli</taxon>
        <taxon>Bacillales</taxon>
        <taxon>Caryophanaceae</taxon>
        <taxon>Ureibacillus</taxon>
    </lineage>
</organism>
<dbReference type="EMBL" id="JPVN01000037">
    <property type="protein sequence ID" value="KGR74321.1"/>
    <property type="molecule type" value="Genomic_DNA"/>
</dbReference>
<evidence type="ECO:0000313" key="1">
    <source>
        <dbReference type="EMBL" id="KGR74321.1"/>
    </source>
</evidence>